<organism evidence="1 2">
    <name type="scientific">Vanilla planifolia</name>
    <name type="common">Vanilla</name>
    <dbReference type="NCBI Taxonomy" id="51239"/>
    <lineage>
        <taxon>Eukaryota</taxon>
        <taxon>Viridiplantae</taxon>
        <taxon>Streptophyta</taxon>
        <taxon>Embryophyta</taxon>
        <taxon>Tracheophyta</taxon>
        <taxon>Spermatophyta</taxon>
        <taxon>Magnoliopsida</taxon>
        <taxon>Liliopsida</taxon>
        <taxon>Asparagales</taxon>
        <taxon>Orchidaceae</taxon>
        <taxon>Vanilloideae</taxon>
        <taxon>Vanilleae</taxon>
        <taxon>Vanilla</taxon>
    </lineage>
</organism>
<name>A0A835V6U9_VANPL</name>
<protein>
    <submittedName>
        <fullName evidence="1">Uncharacterized protein</fullName>
    </submittedName>
</protein>
<dbReference type="EMBL" id="JADCNL010000004">
    <property type="protein sequence ID" value="KAG0485920.1"/>
    <property type="molecule type" value="Genomic_DNA"/>
</dbReference>
<dbReference type="Proteomes" id="UP000636800">
    <property type="component" value="Unassembled WGS sequence"/>
</dbReference>
<dbReference type="OrthoDB" id="1933492at2759"/>
<evidence type="ECO:0000313" key="2">
    <source>
        <dbReference type="Proteomes" id="UP000636800"/>
    </source>
</evidence>
<keyword evidence="2" id="KW-1185">Reference proteome</keyword>
<comment type="caution">
    <text evidence="1">The sequence shown here is derived from an EMBL/GenBank/DDBJ whole genome shotgun (WGS) entry which is preliminary data.</text>
</comment>
<evidence type="ECO:0000313" key="1">
    <source>
        <dbReference type="EMBL" id="KAG0485920.1"/>
    </source>
</evidence>
<reference evidence="1 2" key="1">
    <citation type="journal article" date="2020" name="Nat. Food">
        <title>A phased Vanilla planifolia genome enables genetic improvement of flavour and production.</title>
        <authorList>
            <person name="Hasing T."/>
            <person name="Tang H."/>
            <person name="Brym M."/>
            <person name="Khazi F."/>
            <person name="Huang T."/>
            <person name="Chambers A.H."/>
        </authorList>
    </citation>
    <scope>NUCLEOTIDE SEQUENCE [LARGE SCALE GENOMIC DNA]</scope>
    <source>
        <tissue evidence="1">Leaf</tissue>
    </source>
</reference>
<proteinExistence type="predicted"/>
<dbReference type="AlphaFoldDB" id="A0A835V6U9"/>
<sequence>MILNLFRRSSTWENTFRGDFSAAEEAIKAGDALFGTIDPWLIWNLTGGLVDSYAGRGKQREDMVQGRVSFSEEIVHSSHGLLSTLAYKLRRLYCIGRSVFVLVFKGLFAPSWSDDARGVVDVLDSMHRDFIKGSEGKSKGEFLLRVDEGAAVNDLLMQMQVIVEVISMILGLS</sequence>
<accession>A0A835V6U9</accession>
<gene>
    <name evidence="1" type="ORF">HPP92_009999</name>
</gene>